<dbReference type="Gene3D" id="3.40.50.1240">
    <property type="entry name" value="Phosphoglycerate mutase-like"/>
    <property type="match status" value="1"/>
</dbReference>
<evidence type="ECO:0000313" key="2">
    <source>
        <dbReference type="Proteomes" id="UP001500740"/>
    </source>
</evidence>
<dbReference type="PIRSF" id="PIRSF000709">
    <property type="entry name" value="6PFK_2-Ptase"/>
    <property type="match status" value="1"/>
</dbReference>
<dbReference type="EMBL" id="BAAACZ010000018">
    <property type="protein sequence ID" value="GAA0466239.1"/>
    <property type="molecule type" value="Genomic_DNA"/>
</dbReference>
<dbReference type="CDD" id="cd07067">
    <property type="entry name" value="HP_PGM_like"/>
    <property type="match status" value="1"/>
</dbReference>
<accession>A0ABN1A2X5</accession>
<dbReference type="Proteomes" id="UP001500740">
    <property type="component" value="Unassembled WGS sequence"/>
</dbReference>
<dbReference type="InterPro" id="IPR029033">
    <property type="entry name" value="His_PPase_superfam"/>
</dbReference>
<reference evidence="1 2" key="1">
    <citation type="journal article" date="2019" name="Int. J. Syst. Evol. Microbiol.">
        <title>The Global Catalogue of Microorganisms (GCM) 10K type strain sequencing project: providing services to taxonomists for standard genome sequencing and annotation.</title>
        <authorList>
            <consortium name="The Broad Institute Genomics Platform"/>
            <consortium name="The Broad Institute Genome Sequencing Center for Infectious Disease"/>
            <person name="Wu L."/>
            <person name="Ma J."/>
        </authorList>
    </citation>
    <scope>NUCLEOTIDE SEQUENCE [LARGE SCALE GENOMIC DNA]</scope>
    <source>
        <strain evidence="1 2">JCM 14193</strain>
    </source>
</reference>
<proteinExistence type="predicted"/>
<organism evidence="1 2">
    <name type="scientific">Alkalibacillus silvisoli</name>
    <dbReference type="NCBI Taxonomy" id="392823"/>
    <lineage>
        <taxon>Bacteria</taxon>
        <taxon>Bacillati</taxon>
        <taxon>Bacillota</taxon>
        <taxon>Bacilli</taxon>
        <taxon>Bacillales</taxon>
        <taxon>Bacillaceae</taxon>
        <taxon>Alkalibacillus</taxon>
    </lineage>
</organism>
<dbReference type="InterPro" id="IPR013078">
    <property type="entry name" value="His_Pase_superF_clade-1"/>
</dbReference>
<keyword evidence="2" id="KW-1185">Reference proteome</keyword>
<dbReference type="SUPFAM" id="SSF53254">
    <property type="entry name" value="Phosphoglycerate mutase-like"/>
    <property type="match status" value="1"/>
</dbReference>
<dbReference type="InterPro" id="IPR050275">
    <property type="entry name" value="PGM_Phosphatase"/>
</dbReference>
<name>A0ABN1A2X5_9BACI</name>
<dbReference type="PANTHER" id="PTHR48100:SF1">
    <property type="entry name" value="HISTIDINE PHOSPHATASE FAMILY PROTEIN-RELATED"/>
    <property type="match status" value="1"/>
</dbReference>
<dbReference type="RefSeq" id="WP_343783666.1">
    <property type="nucleotide sequence ID" value="NZ_BAAACZ010000018.1"/>
</dbReference>
<gene>
    <name evidence="1" type="ORF">GCM10008935_22670</name>
</gene>
<dbReference type="PANTHER" id="PTHR48100">
    <property type="entry name" value="BROAD-SPECIFICITY PHOSPHATASE YOR283W-RELATED"/>
    <property type="match status" value="1"/>
</dbReference>
<sequence>MELLIVRHGQSVADLENRHEGRANFPLTSLGEEQANQVATWIDDHYEIDHIISSPLRRANTTANYIAGKVGGIVKQDDALMEWNNGKLQGMLKTEAVDQFPLPQEGRKRHDDYYECESMINFRARIETFWSKLLEVEAERICIVAHGGTINMLYQSFMNLPMDTNVTLHTGDTGVHLWQVKGGKRIIKYANLQIHLG</sequence>
<comment type="caution">
    <text evidence="1">The sequence shown here is derived from an EMBL/GenBank/DDBJ whole genome shotgun (WGS) entry which is preliminary data.</text>
</comment>
<dbReference type="Pfam" id="PF00300">
    <property type="entry name" value="His_Phos_1"/>
    <property type="match status" value="1"/>
</dbReference>
<dbReference type="SMART" id="SM00855">
    <property type="entry name" value="PGAM"/>
    <property type="match status" value="1"/>
</dbReference>
<evidence type="ECO:0000313" key="1">
    <source>
        <dbReference type="EMBL" id="GAA0466239.1"/>
    </source>
</evidence>
<protein>
    <submittedName>
        <fullName evidence="1">Histidine phosphatase family protein</fullName>
    </submittedName>
</protein>